<dbReference type="PANTHER" id="PTHR39426">
    <property type="entry name" value="HOMOLOGY TO DEATH-ON-CURING PROTEIN OF PHAGE P1"/>
    <property type="match status" value="1"/>
</dbReference>
<dbReference type="HOGENOM" id="CLU_115697_6_0_11"/>
<dbReference type="InterPro" id="IPR006440">
    <property type="entry name" value="Doc"/>
</dbReference>
<dbReference type="InterPro" id="IPR003812">
    <property type="entry name" value="Fido"/>
</dbReference>
<dbReference type="PANTHER" id="PTHR39426:SF1">
    <property type="entry name" value="HOMOLOGY TO DEATH-ON-CURING PROTEIN OF PHAGE P1"/>
    <property type="match status" value="1"/>
</dbReference>
<dbReference type="KEGG" id="cdo:CDOO_11810"/>
<feature type="domain" description="Fido" evidence="1">
    <location>
        <begin position="10"/>
        <end position="137"/>
    </location>
</feature>
<protein>
    <submittedName>
        <fullName evidence="2">Death-on-curing protein</fullName>
    </submittedName>
</protein>
<dbReference type="Proteomes" id="UP000029914">
    <property type="component" value="Chromosome"/>
</dbReference>
<name>A0A097IIB2_9CORY</name>
<evidence type="ECO:0000313" key="3">
    <source>
        <dbReference type="Proteomes" id="UP000029914"/>
    </source>
</evidence>
<dbReference type="RefSeq" id="WP_018022804.1">
    <property type="nucleotide sequence ID" value="NZ_CP006764.1"/>
</dbReference>
<dbReference type="SUPFAM" id="SSF140931">
    <property type="entry name" value="Fic-like"/>
    <property type="match status" value="1"/>
</dbReference>
<dbReference type="PROSITE" id="PS51459">
    <property type="entry name" value="FIDO"/>
    <property type="match status" value="1"/>
</dbReference>
<dbReference type="AlphaFoldDB" id="A0A097IIB2"/>
<dbReference type="Gene3D" id="1.20.120.1870">
    <property type="entry name" value="Fic/DOC protein, Fido domain"/>
    <property type="match status" value="1"/>
</dbReference>
<dbReference type="Pfam" id="PF02661">
    <property type="entry name" value="Fic"/>
    <property type="match status" value="1"/>
</dbReference>
<reference evidence="2 3" key="1">
    <citation type="submission" date="2013-09" db="EMBL/GenBank/DDBJ databases">
        <title>Complete genome sequence of Corynebacterium doosanense CAU 212(T) (=DSM 45436(T)), isolated from activated sludge.</title>
        <authorList>
            <person name="Schaffert L."/>
            <person name="Albersmeier A."/>
            <person name="Kalinowski J."/>
            <person name="Ruckert C."/>
        </authorList>
    </citation>
    <scope>NUCLEOTIDE SEQUENCE [LARGE SCALE GENOMIC DNA]</scope>
    <source>
        <strain evidence="2 3">CAU 212</strain>
    </source>
</reference>
<dbReference type="InterPro" id="IPR053737">
    <property type="entry name" value="Type_II_TA_Toxin"/>
</dbReference>
<dbReference type="InterPro" id="IPR036597">
    <property type="entry name" value="Fido-like_dom_sf"/>
</dbReference>
<dbReference type="GO" id="GO:0016301">
    <property type="term" value="F:kinase activity"/>
    <property type="evidence" value="ECO:0007669"/>
    <property type="project" value="InterPro"/>
</dbReference>
<evidence type="ECO:0000259" key="1">
    <source>
        <dbReference type="PROSITE" id="PS51459"/>
    </source>
</evidence>
<dbReference type="eggNOG" id="COG3654">
    <property type="taxonomic scope" value="Bacteria"/>
</dbReference>
<gene>
    <name evidence="2" type="ORF">CDOO_11810</name>
</gene>
<dbReference type="STRING" id="558173.CDOO_11810"/>
<keyword evidence="3" id="KW-1185">Reference proteome</keyword>
<accession>A0A097IIB2</accession>
<dbReference type="NCBIfam" id="TIGR01550">
    <property type="entry name" value="DOC_P1"/>
    <property type="match status" value="1"/>
</dbReference>
<organism evidence="2 3">
    <name type="scientific">Corynebacterium doosanense CAU 212 = DSM 45436</name>
    <dbReference type="NCBI Taxonomy" id="558173"/>
    <lineage>
        <taxon>Bacteria</taxon>
        <taxon>Bacillati</taxon>
        <taxon>Actinomycetota</taxon>
        <taxon>Actinomycetes</taxon>
        <taxon>Mycobacteriales</taxon>
        <taxon>Corynebacteriaceae</taxon>
        <taxon>Corynebacterium</taxon>
    </lineage>
</organism>
<proteinExistence type="predicted"/>
<evidence type="ECO:0000313" key="2">
    <source>
        <dbReference type="EMBL" id="AIT61868.1"/>
    </source>
</evidence>
<sequence>MDREQVMVSLLVREALEINRGCASRDEPFAGFGLRDEAALRSAIGAVFQSVIGQPAYPDVYSRGAALLIKVAKAHAFVDGNKRTAFLLCVTYLGIGEISISPQCPQEAIDFVERVTKSDEDQGDLIRIAASQLLEWS</sequence>
<dbReference type="EMBL" id="CP006764">
    <property type="protein sequence ID" value="AIT61868.1"/>
    <property type="molecule type" value="Genomic_DNA"/>
</dbReference>
<dbReference type="OrthoDB" id="9802752at2"/>